<evidence type="ECO:0000256" key="3">
    <source>
        <dbReference type="ARBA" id="ARBA00022692"/>
    </source>
</evidence>
<evidence type="ECO:0000256" key="9">
    <source>
        <dbReference type="ARBA" id="ARBA00023180"/>
    </source>
</evidence>
<evidence type="ECO:0000256" key="4">
    <source>
        <dbReference type="ARBA" id="ARBA00022737"/>
    </source>
</evidence>
<evidence type="ECO:0008006" key="16">
    <source>
        <dbReference type="Google" id="ProtNLM"/>
    </source>
</evidence>
<dbReference type="InterPro" id="IPR036640">
    <property type="entry name" value="ABC1_TM_sf"/>
</dbReference>
<dbReference type="PROSITE" id="PS50929">
    <property type="entry name" value="ABC_TM1F"/>
    <property type="match status" value="2"/>
</dbReference>
<keyword evidence="2" id="KW-0813">Transport</keyword>
<evidence type="ECO:0000259" key="12">
    <source>
        <dbReference type="PROSITE" id="PS50893"/>
    </source>
</evidence>
<dbReference type="GO" id="GO:0140359">
    <property type="term" value="F:ABC-type transporter activity"/>
    <property type="evidence" value="ECO:0007669"/>
    <property type="project" value="InterPro"/>
</dbReference>
<feature type="transmembrane region" description="Helical" evidence="11">
    <location>
        <begin position="1220"/>
        <end position="1245"/>
    </location>
</feature>
<dbReference type="InterPro" id="IPR017871">
    <property type="entry name" value="ABC_transporter-like_CS"/>
</dbReference>
<feature type="domain" description="ABC transporter" evidence="12">
    <location>
        <begin position="837"/>
        <end position="1082"/>
    </location>
</feature>
<feature type="region of interest" description="Disordered" evidence="10">
    <location>
        <begin position="34"/>
        <end position="80"/>
    </location>
</feature>
<dbReference type="Pfam" id="PF00664">
    <property type="entry name" value="ABC_membrane"/>
    <property type="match status" value="2"/>
</dbReference>
<keyword evidence="8 11" id="KW-0472">Membrane</keyword>
<feature type="transmembrane region" description="Helical" evidence="11">
    <location>
        <begin position="620"/>
        <end position="642"/>
    </location>
</feature>
<evidence type="ECO:0000256" key="10">
    <source>
        <dbReference type="SAM" id="MobiDB-lite"/>
    </source>
</evidence>
<feature type="region of interest" description="Disordered" evidence="10">
    <location>
        <begin position="576"/>
        <end position="600"/>
    </location>
</feature>
<dbReference type="GO" id="GO:0000329">
    <property type="term" value="C:fungal-type vacuole membrane"/>
    <property type="evidence" value="ECO:0007669"/>
    <property type="project" value="TreeGrafter"/>
</dbReference>
<dbReference type="PANTHER" id="PTHR24223">
    <property type="entry name" value="ATP-BINDING CASSETTE SUB-FAMILY C"/>
    <property type="match status" value="1"/>
</dbReference>
<dbReference type="SMART" id="SM00382">
    <property type="entry name" value="AAA"/>
    <property type="match status" value="2"/>
</dbReference>
<dbReference type="PANTHER" id="PTHR24223:SF353">
    <property type="entry name" value="ABC TRANSPORTER ATP-BINDING PROTEIN_PERMEASE VMR1-RELATED"/>
    <property type="match status" value="1"/>
</dbReference>
<dbReference type="EMBL" id="RSCD01000004">
    <property type="protein sequence ID" value="RSH93307.1"/>
    <property type="molecule type" value="Genomic_DNA"/>
</dbReference>
<feature type="transmembrane region" description="Helical" evidence="11">
    <location>
        <begin position="1167"/>
        <end position="1194"/>
    </location>
</feature>
<keyword evidence="3 11" id="KW-0812">Transmembrane</keyword>
<dbReference type="PROSITE" id="PS00211">
    <property type="entry name" value="ABC_TRANSPORTER_1"/>
    <property type="match status" value="2"/>
</dbReference>
<dbReference type="Gene3D" id="3.40.50.300">
    <property type="entry name" value="P-loop containing nucleotide triphosphate hydrolases"/>
    <property type="match status" value="2"/>
</dbReference>
<feature type="transmembrane region" description="Helical" evidence="11">
    <location>
        <begin position="1410"/>
        <end position="1428"/>
    </location>
</feature>
<feature type="compositionally biased region" description="Basic and acidic residues" evidence="10">
    <location>
        <begin position="576"/>
        <end position="593"/>
    </location>
</feature>
<feature type="transmembrane region" description="Helical" evidence="11">
    <location>
        <begin position="342"/>
        <end position="361"/>
    </location>
</feature>
<dbReference type="GO" id="GO:0005524">
    <property type="term" value="F:ATP binding"/>
    <property type="evidence" value="ECO:0007669"/>
    <property type="project" value="UniProtKB-KW"/>
</dbReference>
<dbReference type="CDD" id="cd03369">
    <property type="entry name" value="ABCC_NFT1"/>
    <property type="match status" value="1"/>
</dbReference>
<feature type="compositionally biased region" description="Basic and acidic residues" evidence="10">
    <location>
        <begin position="56"/>
        <end position="78"/>
    </location>
</feature>
<feature type="domain" description="ABC transporter" evidence="12">
    <location>
        <begin position="1500"/>
        <end position="1750"/>
    </location>
</feature>
<feature type="transmembrane region" description="Helical" evidence="11">
    <location>
        <begin position="518"/>
        <end position="543"/>
    </location>
</feature>
<reference evidence="14 15" key="1">
    <citation type="submission" date="2018-11" db="EMBL/GenBank/DDBJ databases">
        <title>Genome sequence of Saitozyma podzolica DSM 27192.</title>
        <authorList>
            <person name="Aliyu H."/>
            <person name="Gorte O."/>
            <person name="Ochsenreither K."/>
        </authorList>
    </citation>
    <scope>NUCLEOTIDE SEQUENCE [LARGE SCALE GENOMIC DNA]</scope>
    <source>
        <strain evidence="14 15">DSM 27192</strain>
    </source>
</reference>
<comment type="subcellular location">
    <subcellularLocation>
        <location evidence="1">Membrane</location>
        <topology evidence="1">Multi-pass membrane protein</topology>
    </subcellularLocation>
</comment>
<name>A0A427YQG6_9TREE</name>
<feature type="transmembrane region" description="Helical" evidence="11">
    <location>
        <begin position="648"/>
        <end position="671"/>
    </location>
</feature>
<evidence type="ECO:0000256" key="1">
    <source>
        <dbReference type="ARBA" id="ARBA00004141"/>
    </source>
</evidence>
<dbReference type="InterPro" id="IPR003439">
    <property type="entry name" value="ABC_transporter-like_ATP-bd"/>
</dbReference>
<dbReference type="FunFam" id="1.20.1560.10:FF:000013">
    <property type="entry name" value="ABC transporter C family member 2"/>
    <property type="match status" value="1"/>
</dbReference>
<sequence>MIALGPGDGTHFNDSTTTISLPYSFIGGSTWPIQLRPSRPGRQAAHTAAPPLLQHRRSEAQKDRAEPTDRSQRYHPQDGRSGSLLATVFLGSLCRQRQWASSTAQLPIKPLPNTIFSFISLAHQPNHPAMSDIAPILSTALIPLTSFISLSIYLTSHPSSPALRLFSKSGDIALPTHRDEGLDGALDELDKDPFDIEDPQVLEDGHEVEPEKFWASMWRRKMALILLLLLPFACNIALLVFTALQPLEQDAKTQALLQPILVIPSHLVTFFLAIPYLGHNSTATHWPTTVHLATVITIQFLTLSFLALLPSDPLPRQAPMFLLAVFDQMDLFVLPPLTPLNILQPLLPILHLPPFLVMLFIRRGPPLHVDPTIIYPPKITNSIPPLDPILDPSKPNLTEEAEVTVAEWMLFSYATNVIKKGYTAETMDVWDLPVLMANMRAMTQYLTIRKIYGRITKRLGKAEGFNLLWKVAKANWGPLLAQQSLAFITAIAYYIPHYLLQLFITYLENDPTRSHPAWGWFLAFGLFISNAAVFLASGIIWSISTTVLQARIKLQLNTMLFAKTLAKKDIAAMGDDTGREDAGKKEDKEGKEEKEDDEGVSSKSQIMTLFTVDVDRLTDFVFHAFAVVDAPVEIVVATLFLLQLMGVSALFGLLATLLCLPLNHIASKVVVTAQENLMKSRDQRTALMNEILQGVRMLKFMAWERPFETRVQGIRKRELHWQARNYTIEVCFNVIWALTPVLVTVVAFLHYTLIAGHRLTPSVAFTAIAVFAELRYALNALPETFIQALQGFVSCRRIEKYMAFAEVAAVEPYDGDGDITLVNATFTWPRDDSAPAVKGVRSTATTPKNAFTLADLTLRFPAGKLSLICGRLGSGKSLLLNGLLGEADLLTGAVECPRSRPDTMSHVGTDVPDEQWVLRDMVAYVPQQAWLQNASIRDNIVFSAPWNEKRYQQVLEACSLTTDLQILEDGDETEIGEKGLNLSGGQKARVSLARAVYSRAGVLFMDDVLSAVDAHTAHAIMENCLQGEIVQGRTVLLVSHHTTLVSPAAAYIVALENGDVKFSGTRADFVDCGLMDELDAEDVKPQKEAEKLEKTVEEAAMKATHKSVVSLSGVAAASGSEPDSETSSLAPEDEVTLSSSTAELKSKPPRKLIEDEKRATGRIAKEVWATYFSALGGPIWWFCFILGLVMTMLFPVAEKGWLQYWTGRSPEDVDEHSSTFYVLGYAAITMGGAFLTNFQYAVMYYGSIQASKKLHSKMLESVLFAKLRFHDTTSRGRLLNRFGKDVEGLDSSTADNFVRSLEYGLAVAVTFVSITYVGGLPFVVAGCVLLVVYYQAGSIYGQTSRDMRRLDSVTRSPLYSMFGETVSGVVVLRAFGASTIALRHMMQLADTNMLAFVWSWTVNRWLSARFNLLSSVAVGVTAVTVLIAPGVNAAMAGFALAFANSISHSLLFVVRRFVQLEQSMVALERIKEYSELPREAAEFVEPRPSASWPHNGGISVEKLEIRYAPELPNVLHGISFQVAPREKIGVVGATGCGKSTLALSFFRFVEAHEGRIVIDGIDISKIGLTDLRSRLTIIPQDPTILSGSLRTTLDVFDEYDDADIYAALRRVHLLKDDDVVTAAGVAGEDDDETRNKNVFRDLSNPVSEGGENFSSGQKQLICMARAILKRNKILFMDEATASIDYETDELISKTIREEFSDSTILTIAHRIHTIIDFDKVLVMDRGHIAEFASPAELLRDHKSKFYALCKATGRTEFKNLKTMAAEAERKRKGLGASPKA</sequence>
<evidence type="ECO:0000256" key="8">
    <source>
        <dbReference type="ARBA" id="ARBA00023136"/>
    </source>
</evidence>
<comment type="caution">
    <text evidence="14">The sequence shown here is derived from an EMBL/GenBank/DDBJ whole genome shotgun (WGS) entry which is preliminary data.</text>
</comment>
<evidence type="ECO:0000313" key="14">
    <source>
        <dbReference type="EMBL" id="RSH93307.1"/>
    </source>
</evidence>
<evidence type="ECO:0000256" key="11">
    <source>
        <dbReference type="SAM" id="Phobius"/>
    </source>
</evidence>
<keyword evidence="6" id="KW-0067">ATP-binding</keyword>
<dbReference type="Gene3D" id="1.20.1560.10">
    <property type="entry name" value="ABC transporter type 1, transmembrane domain"/>
    <property type="match status" value="2"/>
</dbReference>
<feature type="transmembrane region" description="Helical" evidence="11">
    <location>
        <begin position="730"/>
        <end position="753"/>
    </location>
</feature>
<evidence type="ECO:0000256" key="5">
    <source>
        <dbReference type="ARBA" id="ARBA00022741"/>
    </source>
</evidence>
<evidence type="ECO:0000256" key="6">
    <source>
        <dbReference type="ARBA" id="ARBA00022840"/>
    </source>
</evidence>
<feature type="domain" description="ABC transmembrane type-1" evidence="13">
    <location>
        <begin position="1182"/>
        <end position="1462"/>
    </location>
</feature>
<dbReference type="SUPFAM" id="SSF52540">
    <property type="entry name" value="P-loop containing nucleoside triphosphate hydrolases"/>
    <property type="match status" value="2"/>
</dbReference>
<dbReference type="InterPro" id="IPR011527">
    <property type="entry name" value="ABC1_TM_dom"/>
</dbReference>
<accession>A0A427YQG6</accession>
<dbReference type="PROSITE" id="PS50893">
    <property type="entry name" value="ABC_TRANSPORTER_2"/>
    <property type="match status" value="2"/>
</dbReference>
<feature type="transmembrane region" description="Helical" evidence="11">
    <location>
        <begin position="290"/>
        <end position="309"/>
    </location>
</feature>
<dbReference type="CDD" id="cd03250">
    <property type="entry name" value="ABCC_MRP_domain1"/>
    <property type="match status" value="1"/>
</dbReference>
<feature type="domain" description="ABC transmembrane type-1" evidence="13">
    <location>
        <begin position="485"/>
        <end position="790"/>
    </location>
</feature>
<dbReference type="GO" id="GO:0016887">
    <property type="term" value="F:ATP hydrolysis activity"/>
    <property type="evidence" value="ECO:0007669"/>
    <property type="project" value="InterPro"/>
</dbReference>
<feature type="region of interest" description="Disordered" evidence="10">
    <location>
        <begin position="1114"/>
        <end position="1151"/>
    </location>
</feature>
<dbReference type="InterPro" id="IPR050173">
    <property type="entry name" value="ABC_transporter_C-like"/>
</dbReference>
<keyword evidence="5" id="KW-0547">Nucleotide-binding</keyword>
<evidence type="ECO:0000259" key="13">
    <source>
        <dbReference type="PROSITE" id="PS50929"/>
    </source>
</evidence>
<evidence type="ECO:0000313" key="15">
    <source>
        <dbReference type="Proteomes" id="UP000279259"/>
    </source>
</evidence>
<dbReference type="InterPro" id="IPR027417">
    <property type="entry name" value="P-loop_NTPase"/>
</dbReference>
<organism evidence="14 15">
    <name type="scientific">Saitozyma podzolica</name>
    <dbReference type="NCBI Taxonomy" id="1890683"/>
    <lineage>
        <taxon>Eukaryota</taxon>
        <taxon>Fungi</taxon>
        <taxon>Dikarya</taxon>
        <taxon>Basidiomycota</taxon>
        <taxon>Agaricomycotina</taxon>
        <taxon>Tremellomycetes</taxon>
        <taxon>Tremellales</taxon>
        <taxon>Trimorphomycetaceae</taxon>
        <taxon>Saitozyma</taxon>
    </lineage>
</organism>
<dbReference type="FunFam" id="3.40.50.300:FF:000825">
    <property type="entry name" value="ABC bile acid transporter"/>
    <property type="match status" value="1"/>
</dbReference>
<feature type="transmembrane region" description="Helical" evidence="11">
    <location>
        <begin position="485"/>
        <end position="506"/>
    </location>
</feature>
<keyword evidence="4" id="KW-0677">Repeat</keyword>
<feature type="transmembrane region" description="Helical" evidence="11">
    <location>
        <begin position="222"/>
        <end position="244"/>
    </location>
</feature>
<dbReference type="CDD" id="cd18604">
    <property type="entry name" value="ABC_6TM_VMR1_D2_like"/>
    <property type="match status" value="1"/>
</dbReference>
<evidence type="ECO:0000256" key="2">
    <source>
        <dbReference type="ARBA" id="ARBA00022448"/>
    </source>
</evidence>
<dbReference type="STRING" id="1890683.A0A427YQG6"/>
<protein>
    <recommendedName>
        <fullName evidence="16">ATP-binding cassette transporter</fullName>
    </recommendedName>
</protein>
<feature type="transmembrane region" description="Helical" evidence="11">
    <location>
        <begin position="133"/>
        <end position="154"/>
    </location>
</feature>
<dbReference type="Pfam" id="PF00005">
    <property type="entry name" value="ABC_tran"/>
    <property type="match status" value="2"/>
</dbReference>
<dbReference type="SUPFAM" id="SSF90123">
    <property type="entry name" value="ABC transporter transmembrane region"/>
    <property type="match status" value="2"/>
</dbReference>
<feature type="transmembrane region" description="Helical" evidence="11">
    <location>
        <begin position="1303"/>
        <end position="1336"/>
    </location>
</feature>
<proteinExistence type="predicted"/>
<feature type="transmembrane region" description="Helical" evidence="11">
    <location>
        <begin position="256"/>
        <end position="278"/>
    </location>
</feature>
<evidence type="ECO:0000256" key="7">
    <source>
        <dbReference type="ARBA" id="ARBA00022989"/>
    </source>
</evidence>
<dbReference type="Proteomes" id="UP000279259">
    <property type="component" value="Unassembled WGS sequence"/>
</dbReference>
<dbReference type="FunFam" id="3.40.50.300:FF:001354">
    <property type="entry name" value="ATP-binding cassette (ABC) transporter, putative"/>
    <property type="match status" value="1"/>
</dbReference>
<keyword evidence="15" id="KW-1185">Reference proteome</keyword>
<dbReference type="InterPro" id="IPR003593">
    <property type="entry name" value="AAA+_ATPase"/>
</dbReference>
<keyword evidence="7 11" id="KW-1133">Transmembrane helix</keyword>
<dbReference type="CDD" id="cd18596">
    <property type="entry name" value="ABC_6TM_VMR1_D1_like"/>
    <property type="match status" value="1"/>
</dbReference>
<gene>
    <name evidence="14" type="ORF">EHS25_007661</name>
</gene>
<dbReference type="OrthoDB" id="6500128at2759"/>
<keyword evidence="9" id="KW-0325">Glycoprotein</keyword>